<dbReference type="RefSeq" id="WP_092653756.1">
    <property type="nucleotide sequence ID" value="NZ_LT629732.1"/>
</dbReference>
<dbReference type="InterPro" id="IPR038379">
    <property type="entry name" value="SecE_sf"/>
</dbReference>
<comment type="subunit">
    <text evidence="9">Component of the Sec protein translocase complex. Heterotrimer consisting of SecY, SecE and SecG subunits. The heterotrimers can form oligomers, although 1 heterotrimer is thought to be able to translocate proteins. Interacts with the ribosome. Interacts with SecDF, and other proteins may be involved. Interacts with SecA.</text>
</comment>
<evidence type="ECO:0000256" key="6">
    <source>
        <dbReference type="ARBA" id="ARBA00022989"/>
    </source>
</evidence>
<keyword evidence="12" id="KW-1185">Reference proteome</keyword>
<dbReference type="GO" id="GO:0006605">
    <property type="term" value="P:protein targeting"/>
    <property type="evidence" value="ECO:0007669"/>
    <property type="project" value="UniProtKB-UniRule"/>
</dbReference>
<proteinExistence type="inferred from homology"/>
<evidence type="ECO:0000256" key="10">
    <source>
        <dbReference type="SAM" id="MobiDB-lite"/>
    </source>
</evidence>
<keyword evidence="5 9" id="KW-0653">Protein transport</keyword>
<keyword evidence="3 9" id="KW-1003">Cell membrane</keyword>
<evidence type="ECO:0000256" key="9">
    <source>
        <dbReference type="HAMAP-Rule" id="MF_00422"/>
    </source>
</evidence>
<dbReference type="Gene3D" id="1.20.5.1030">
    <property type="entry name" value="Preprotein translocase secy subunit"/>
    <property type="match status" value="1"/>
</dbReference>
<dbReference type="PROSITE" id="PS01067">
    <property type="entry name" value="SECE_SEC61G"/>
    <property type="match status" value="1"/>
</dbReference>
<dbReference type="GO" id="GO:0005886">
    <property type="term" value="C:plasma membrane"/>
    <property type="evidence" value="ECO:0007669"/>
    <property type="project" value="UniProtKB-SubCell"/>
</dbReference>
<dbReference type="GO" id="GO:0065002">
    <property type="term" value="P:intracellular protein transmembrane transport"/>
    <property type="evidence" value="ECO:0007669"/>
    <property type="project" value="UniProtKB-UniRule"/>
</dbReference>
<feature type="transmembrane region" description="Helical" evidence="9">
    <location>
        <begin position="55"/>
        <end position="77"/>
    </location>
</feature>
<dbReference type="Pfam" id="PF00584">
    <property type="entry name" value="SecE"/>
    <property type="match status" value="1"/>
</dbReference>
<dbReference type="PANTHER" id="PTHR33910">
    <property type="entry name" value="PROTEIN TRANSLOCASE SUBUNIT SECE"/>
    <property type="match status" value="1"/>
</dbReference>
<dbReference type="GO" id="GO:0009306">
    <property type="term" value="P:protein secretion"/>
    <property type="evidence" value="ECO:0007669"/>
    <property type="project" value="UniProtKB-UniRule"/>
</dbReference>
<feature type="region of interest" description="Disordered" evidence="10">
    <location>
        <begin position="1"/>
        <end position="25"/>
    </location>
</feature>
<reference evidence="11 12" key="1">
    <citation type="submission" date="2016-10" db="EMBL/GenBank/DDBJ databases">
        <authorList>
            <person name="de Groot N.N."/>
        </authorList>
    </citation>
    <scope>NUCLEOTIDE SEQUENCE [LARGE SCALE GENOMIC DNA]</scope>
    <source>
        <strain evidence="11 12">DSM 22024</strain>
    </source>
</reference>
<dbReference type="InterPro" id="IPR001901">
    <property type="entry name" value="Translocase_SecE/Sec61-g"/>
</dbReference>
<gene>
    <name evidence="9" type="primary">secE</name>
    <name evidence="11" type="ORF">SAMN04489717_2709</name>
</gene>
<comment type="subcellular location">
    <subcellularLocation>
        <location evidence="9">Cell membrane</location>
        <topology evidence="9">Single-pass membrane protein</topology>
    </subcellularLocation>
    <subcellularLocation>
        <location evidence="1">Membrane</location>
    </subcellularLocation>
</comment>
<dbReference type="STRING" id="117157.SAMN04489717_2709"/>
<evidence type="ECO:0000256" key="7">
    <source>
        <dbReference type="ARBA" id="ARBA00023010"/>
    </source>
</evidence>
<organism evidence="11 12">
    <name type="scientific">Actinopolymorpha singaporensis</name>
    <dbReference type="NCBI Taxonomy" id="117157"/>
    <lineage>
        <taxon>Bacteria</taxon>
        <taxon>Bacillati</taxon>
        <taxon>Actinomycetota</taxon>
        <taxon>Actinomycetes</taxon>
        <taxon>Propionibacteriales</taxon>
        <taxon>Actinopolymorphaceae</taxon>
        <taxon>Actinopolymorpha</taxon>
    </lineage>
</organism>
<keyword evidence="2 9" id="KW-0813">Transport</keyword>
<evidence type="ECO:0000256" key="1">
    <source>
        <dbReference type="ARBA" id="ARBA00004370"/>
    </source>
</evidence>
<dbReference type="AlphaFoldDB" id="A0A1H1S8W8"/>
<evidence type="ECO:0000313" key="11">
    <source>
        <dbReference type="EMBL" id="SDS44238.1"/>
    </source>
</evidence>
<name>A0A1H1S8W8_9ACTN</name>
<comment type="function">
    <text evidence="9">Essential subunit of the Sec protein translocation channel SecYEG. Clamps together the 2 halves of SecY. May contact the channel plug during translocation.</text>
</comment>
<dbReference type="GO" id="GO:0043952">
    <property type="term" value="P:protein transport by the Sec complex"/>
    <property type="evidence" value="ECO:0007669"/>
    <property type="project" value="UniProtKB-UniRule"/>
</dbReference>
<accession>A0A1H1S8W8</accession>
<evidence type="ECO:0000256" key="4">
    <source>
        <dbReference type="ARBA" id="ARBA00022692"/>
    </source>
</evidence>
<sequence length="86" mass="9549">MTETRGSTATPERARPDKKGESGGSHAARVGLFYRQVVAELRKVIWPTRDQLTTYWSVVLVFVLVVIAIVSLLDLGIGQLMFKIFG</sequence>
<dbReference type="EMBL" id="LT629732">
    <property type="protein sequence ID" value="SDS44238.1"/>
    <property type="molecule type" value="Genomic_DNA"/>
</dbReference>
<dbReference type="GO" id="GO:0008320">
    <property type="term" value="F:protein transmembrane transporter activity"/>
    <property type="evidence" value="ECO:0007669"/>
    <property type="project" value="UniProtKB-UniRule"/>
</dbReference>
<dbReference type="HAMAP" id="MF_00422">
    <property type="entry name" value="SecE"/>
    <property type="match status" value="1"/>
</dbReference>
<dbReference type="PANTHER" id="PTHR33910:SF1">
    <property type="entry name" value="PROTEIN TRANSLOCASE SUBUNIT SECE"/>
    <property type="match status" value="1"/>
</dbReference>
<dbReference type="InterPro" id="IPR005807">
    <property type="entry name" value="SecE_bac"/>
</dbReference>
<evidence type="ECO:0000256" key="2">
    <source>
        <dbReference type="ARBA" id="ARBA00022448"/>
    </source>
</evidence>
<feature type="compositionally biased region" description="Basic and acidic residues" evidence="10">
    <location>
        <begin position="12"/>
        <end position="21"/>
    </location>
</feature>
<evidence type="ECO:0000313" key="12">
    <source>
        <dbReference type="Proteomes" id="UP000198983"/>
    </source>
</evidence>
<evidence type="ECO:0000256" key="8">
    <source>
        <dbReference type="ARBA" id="ARBA00023136"/>
    </source>
</evidence>
<feature type="compositionally biased region" description="Polar residues" evidence="10">
    <location>
        <begin position="1"/>
        <end position="10"/>
    </location>
</feature>
<evidence type="ECO:0000256" key="3">
    <source>
        <dbReference type="ARBA" id="ARBA00022475"/>
    </source>
</evidence>
<keyword evidence="4 9" id="KW-0812">Transmembrane</keyword>
<dbReference type="NCBIfam" id="TIGR00964">
    <property type="entry name" value="secE_bact"/>
    <property type="match status" value="1"/>
</dbReference>
<dbReference type="OrthoDB" id="9805743at2"/>
<keyword evidence="6 9" id="KW-1133">Transmembrane helix</keyword>
<keyword evidence="8 9" id="KW-0472">Membrane</keyword>
<evidence type="ECO:0000256" key="5">
    <source>
        <dbReference type="ARBA" id="ARBA00022927"/>
    </source>
</evidence>
<dbReference type="Proteomes" id="UP000198983">
    <property type="component" value="Chromosome I"/>
</dbReference>
<keyword evidence="7 9" id="KW-0811">Translocation</keyword>
<comment type="similarity">
    <text evidence="9">Belongs to the SecE/SEC61-gamma family.</text>
</comment>
<protein>
    <recommendedName>
        <fullName evidence="9">Protein translocase subunit SecE</fullName>
    </recommendedName>
</protein>